<comment type="caution">
    <text evidence="2">The sequence shown here is derived from an EMBL/GenBank/DDBJ whole genome shotgun (WGS) entry which is preliminary data.</text>
</comment>
<proteinExistence type="predicted"/>
<organism evidence="2 3">
    <name type="scientific">Daphnia magna</name>
    <dbReference type="NCBI Taxonomy" id="35525"/>
    <lineage>
        <taxon>Eukaryota</taxon>
        <taxon>Metazoa</taxon>
        <taxon>Ecdysozoa</taxon>
        <taxon>Arthropoda</taxon>
        <taxon>Crustacea</taxon>
        <taxon>Branchiopoda</taxon>
        <taxon>Diplostraca</taxon>
        <taxon>Cladocera</taxon>
        <taxon>Anomopoda</taxon>
        <taxon>Daphniidae</taxon>
        <taxon>Daphnia</taxon>
    </lineage>
</organism>
<sequence length="504" mass="56283">MITRDTKTLYPLELHAVKIDDDHQNTRSYEASEHSKAQLDLGLAGGVSEIPTDEAHNPRPRRSTAPPTIEKSKDKEKRFKTACGTQRAVVEKPEHERLISLSWYNSLECFVLSLKFLVCKRFLILKCSSIRSGRISRRSRLQQGGTERHHQLVTEIPKGRRSQPSSGREPFNRSNQESAESSSVDSRTTEDWEGEEQDGLRLARAVAKKLERDSLISERQKCFSMYMETPVEDQNVVGRIELVQAEPESLKSGFLPPSLLLSLPAVSLSLRHPVEETPAEPACDRDDPASVLRELLLGLSAIDKDSLAGPVRLENCSLSEDAVYRSFERALEKNNLHSLWVGFDCVVLREVFRRLGLRELFLRGAVAPRKEEGAVETALYLQQTCLLRREKEALVRREEELAKSAAARRLASKGTEPYFLSLIVQPATLNIEPLPAIQPQPGSSAPTPETVPVTPRHSTNRSLSSQAKKGVSDELAKQFKKHGITTLDDEEEAALKSPESPCSA</sequence>
<gene>
    <name evidence="2" type="ORF">OUZ56_029535</name>
</gene>
<dbReference type="Proteomes" id="UP001234178">
    <property type="component" value="Unassembled WGS sequence"/>
</dbReference>
<feature type="compositionally biased region" description="Polar residues" evidence="1">
    <location>
        <begin position="456"/>
        <end position="467"/>
    </location>
</feature>
<feature type="region of interest" description="Disordered" evidence="1">
    <location>
        <begin position="434"/>
        <end position="504"/>
    </location>
</feature>
<evidence type="ECO:0000256" key="1">
    <source>
        <dbReference type="SAM" id="MobiDB-lite"/>
    </source>
</evidence>
<feature type="region of interest" description="Disordered" evidence="1">
    <location>
        <begin position="136"/>
        <end position="196"/>
    </location>
</feature>
<evidence type="ECO:0000313" key="3">
    <source>
        <dbReference type="Proteomes" id="UP001234178"/>
    </source>
</evidence>
<feature type="compositionally biased region" description="Polar residues" evidence="1">
    <location>
        <begin position="162"/>
        <end position="186"/>
    </location>
</feature>
<dbReference type="EMBL" id="JAOYFB010000040">
    <property type="protein sequence ID" value="KAK4037502.1"/>
    <property type="molecule type" value="Genomic_DNA"/>
</dbReference>
<reference evidence="2 3" key="1">
    <citation type="journal article" date="2023" name="Nucleic Acids Res.">
        <title>The hologenome of Daphnia magna reveals possible DNA methylation and microbiome-mediated evolution of the host genome.</title>
        <authorList>
            <person name="Chaturvedi A."/>
            <person name="Li X."/>
            <person name="Dhandapani V."/>
            <person name="Marshall H."/>
            <person name="Kissane S."/>
            <person name="Cuenca-Cambronero M."/>
            <person name="Asole G."/>
            <person name="Calvet F."/>
            <person name="Ruiz-Romero M."/>
            <person name="Marangio P."/>
            <person name="Guigo R."/>
            <person name="Rago D."/>
            <person name="Mirbahai L."/>
            <person name="Eastwood N."/>
            <person name="Colbourne J.K."/>
            <person name="Zhou J."/>
            <person name="Mallon E."/>
            <person name="Orsini L."/>
        </authorList>
    </citation>
    <scope>NUCLEOTIDE SEQUENCE [LARGE SCALE GENOMIC DNA]</scope>
    <source>
        <strain evidence="2">LRV0_1</strain>
    </source>
</reference>
<name>A0ABR0B7I9_9CRUS</name>
<keyword evidence="3" id="KW-1185">Reference proteome</keyword>
<protein>
    <submittedName>
        <fullName evidence="2">Uncharacterized protein</fullName>
    </submittedName>
</protein>
<accession>A0ABR0B7I9</accession>
<feature type="region of interest" description="Disordered" evidence="1">
    <location>
        <begin position="47"/>
        <end position="76"/>
    </location>
</feature>
<evidence type="ECO:0000313" key="2">
    <source>
        <dbReference type="EMBL" id="KAK4037502.1"/>
    </source>
</evidence>